<protein>
    <submittedName>
        <fullName evidence="2">UDP-glucose 4-epimerase</fullName>
        <ecNumber evidence="2">5.1.3.2</ecNumber>
    </submittedName>
</protein>
<reference evidence="3" key="1">
    <citation type="submission" date="2016-08" db="EMBL/GenBank/DDBJ databases">
        <title>Discovery of first anaerobic lithoheterotrophic haloarchae widely represented in hypersaline habitats.</title>
        <authorList>
            <person name="Sorokin D.Y."/>
            <person name="Kublanov I.V."/>
            <person name="Roman P."/>
            <person name="Sinninghe Damste J.S."/>
            <person name="Golyshin P.N."/>
            <person name="Rojo D."/>
            <person name="Ciordia S."/>
            <person name="Mena Md.C."/>
            <person name="Ferrer M."/>
            <person name="Smedile F."/>
            <person name="Messina E."/>
            <person name="La Cono V."/>
            <person name="Yakimov M.M."/>
        </authorList>
    </citation>
    <scope>NUCLEOTIDE SEQUENCE [LARGE SCALE GENOMIC DNA]</scope>
    <source>
        <strain evidence="3">HSR6</strain>
    </source>
</reference>
<dbReference type="InterPro" id="IPR050177">
    <property type="entry name" value="Lipid_A_modif_metabolic_enz"/>
</dbReference>
<dbReference type="PANTHER" id="PTHR43245:SF13">
    <property type="entry name" value="UDP-D-APIOSE_UDP-D-XYLOSE SYNTHASE 2"/>
    <property type="match status" value="1"/>
</dbReference>
<dbReference type="InterPro" id="IPR020904">
    <property type="entry name" value="Sc_DH/Rdtase_CS"/>
</dbReference>
<dbReference type="InterPro" id="IPR036291">
    <property type="entry name" value="NAD(P)-bd_dom_sf"/>
</dbReference>
<dbReference type="InterPro" id="IPR001509">
    <property type="entry name" value="Epimerase_deHydtase"/>
</dbReference>
<proteinExistence type="predicted"/>
<dbReference type="GeneID" id="30417175"/>
<evidence type="ECO:0000313" key="2">
    <source>
        <dbReference type="EMBL" id="APE95112.1"/>
    </source>
</evidence>
<dbReference type="PROSITE" id="PS00061">
    <property type="entry name" value="ADH_SHORT"/>
    <property type="match status" value="1"/>
</dbReference>
<dbReference type="Proteomes" id="UP000186165">
    <property type="component" value="Chromosome"/>
</dbReference>
<accession>A0A1J1ABD4</accession>
<dbReference type="RefSeq" id="WP_233488551.1">
    <property type="nucleotide sequence ID" value="NZ_CP016804.1"/>
</dbReference>
<feature type="domain" description="NAD-dependent epimerase/dehydratase" evidence="1">
    <location>
        <begin position="15"/>
        <end position="244"/>
    </location>
</feature>
<dbReference type="GO" id="GO:0003978">
    <property type="term" value="F:UDP-glucose 4-epimerase activity"/>
    <property type="evidence" value="ECO:0007669"/>
    <property type="project" value="UniProtKB-EC"/>
</dbReference>
<evidence type="ECO:0000259" key="1">
    <source>
        <dbReference type="Pfam" id="PF01370"/>
    </source>
</evidence>
<gene>
    <name evidence="2" type="primary">galE</name>
    <name evidence="2" type="ORF">HSR6_0652</name>
</gene>
<dbReference type="SUPFAM" id="SSF51735">
    <property type="entry name" value="NAD(P)-binding Rossmann-fold domains"/>
    <property type="match status" value="1"/>
</dbReference>
<sequence length="314" mass="33052">MTPRPFEHDIAGQQVLVTGGAGFIGSNIAAALLDGNDVRVLDDLSSGRRENVPDGAELLVGDVRDEDALDAAMAGVDLVFHEAAVVSVARSTEAPLETTRTNVDATVRVLEQARTEDARVVFASSAAVYGPPAYVPVDESHPKEPTSPYGVSKLAADQYVRLYASLYDVPTVALRYFNAYGPGQPDGDYSGVIRTFVDQATAGEPITVHGDGQQTRDFVHIDDIVRANLRAATTPHVGEAFNVGTGDSVTVSKLAAHIQELAGSDSPIRTSDPRPGDIRHSCAETTDARTKLGFEATVSLADGLETVAGLGPAE</sequence>
<organism evidence="2 3">
    <name type="scientific">Halodesulfurarchaeum formicicum</name>
    <dbReference type="NCBI Taxonomy" id="1873524"/>
    <lineage>
        <taxon>Archaea</taxon>
        <taxon>Methanobacteriati</taxon>
        <taxon>Methanobacteriota</taxon>
        <taxon>Stenosarchaea group</taxon>
        <taxon>Halobacteria</taxon>
        <taxon>Halobacteriales</taxon>
        <taxon>Halobacteriaceae</taxon>
        <taxon>Halodesulfurarchaeum</taxon>
    </lineage>
</organism>
<dbReference type="Gene3D" id="3.40.50.720">
    <property type="entry name" value="NAD(P)-binding Rossmann-like Domain"/>
    <property type="match status" value="1"/>
</dbReference>
<dbReference type="AlphaFoldDB" id="A0A1J1ABD4"/>
<dbReference type="EC" id="5.1.3.2" evidence="2"/>
<dbReference type="Pfam" id="PF01370">
    <property type="entry name" value="Epimerase"/>
    <property type="match status" value="1"/>
</dbReference>
<dbReference type="PRINTS" id="PR01713">
    <property type="entry name" value="NUCEPIMERASE"/>
</dbReference>
<keyword evidence="2" id="KW-0413">Isomerase</keyword>
<dbReference type="PANTHER" id="PTHR43245">
    <property type="entry name" value="BIFUNCTIONAL POLYMYXIN RESISTANCE PROTEIN ARNA"/>
    <property type="match status" value="1"/>
</dbReference>
<keyword evidence="3" id="KW-1185">Reference proteome</keyword>
<dbReference type="Gene3D" id="3.90.25.10">
    <property type="entry name" value="UDP-galactose 4-epimerase, domain 1"/>
    <property type="match status" value="1"/>
</dbReference>
<dbReference type="EMBL" id="CP016804">
    <property type="protein sequence ID" value="APE95112.1"/>
    <property type="molecule type" value="Genomic_DNA"/>
</dbReference>
<name>A0A1J1ABD4_9EURY</name>
<dbReference type="KEGG" id="hhsr:HSR6_0652"/>
<evidence type="ECO:0000313" key="3">
    <source>
        <dbReference type="Proteomes" id="UP000186165"/>
    </source>
</evidence>